<comment type="caution">
    <text evidence="2">The sequence shown here is derived from an EMBL/GenBank/DDBJ whole genome shotgun (WGS) entry which is preliminary data.</text>
</comment>
<dbReference type="Gene3D" id="3.20.20.140">
    <property type="entry name" value="Metal-dependent hydrolases"/>
    <property type="match status" value="1"/>
</dbReference>
<gene>
    <name evidence="2" type="ORF">INF28_00930</name>
</gene>
<evidence type="ECO:0000313" key="2">
    <source>
        <dbReference type="EMBL" id="MBE5039032.1"/>
    </source>
</evidence>
<dbReference type="Proteomes" id="UP000806542">
    <property type="component" value="Unassembled WGS sequence"/>
</dbReference>
<dbReference type="AlphaFoldDB" id="A0A9D5M417"/>
<reference evidence="2" key="1">
    <citation type="submission" date="2020-10" db="EMBL/GenBank/DDBJ databases">
        <title>ChiBAC.</title>
        <authorList>
            <person name="Zenner C."/>
            <person name="Hitch T.C.A."/>
            <person name="Clavel T."/>
        </authorList>
    </citation>
    <scope>NUCLEOTIDE SEQUENCE</scope>
    <source>
        <strain evidence="2">DSM 107454</strain>
    </source>
</reference>
<dbReference type="PANTHER" id="PTHR43135:SF3">
    <property type="entry name" value="ALPHA-D-RIBOSE 1-METHYLPHOSPHONATE 5-TRIPHOSPHATE DIPHOSPHATASE"/>
    <property type="match status" value="1"/>
</dbReference>
<evidence type="ECO:0000259" key="1">
    <source>
        <dbReference type="Pfam" id="PF01979"/>
    </source>
</evidence>
<evidence type="ECO:0000313" key="3">
    <source>
        <dbReference type="Proteomes" id="UP000806542"/>
    </source>
</evidence>
<keyword evidence="3" id="KW-1185">Reference proteome</keyword>
<dbReference type="Pfam" id="PF01979">
    <property type="entry name" value="Amidohydro_1"/>
    <property type="match status" value="1"/>
</dbReference>
<dbReference type="InterPro" id="IPR032466">
    <property type="entry name" value="Metal_Hydrolase"/>
</dbReference>
<dbReference type="SUPFAM" id="SSF51338">
    <property type="entry name" value="Composite domain of metallo-dependent hydrolases"/>
    <property type="match status" value="1"/>
</dbReference>
<proteinExistence type="predicted"/>
<dbReference type="InterPro" id="IPR051781">
    <property type="entry name" value="Metallo-dep_Hydrolase"/>
</dbReference>
<dbReference type="RefSeq" id="WP_226391585.1">
    <property type="nucleotide sequence ID" value="NZ_JADCKB010000001.1"/>
</dbReference>
<dbReference type="InterPro" id="IPR011059">
    <property type="entry name" value="Metal-dep_hydrolase_composite"/>
</dbReference>
<dbReference type="PANTHER" id="PTHR43135">
    <property type="entry name" value="ALPHA-D-RIBOSE 1-METHYLPHOSPHONATE 5-TRIPHOSPHATE DIPHOSPHATASE"/>
    <property type="match status" value="1"/>
</dbReference>
<dbReference type="Gene3D" id="2.30.40.10">
    <property type="entry name" value="Urease, subunit C, domain 1"/>
    <property type="match status" value="1"/>
</dbReference>
<accession>A0A9D5M417</accession>
<feature type="domain" description="Amidohydrolase-related" evidence="1">
    <location>
        <begin position="57"/>
        <end position="388"/>
    </location>
</feature>
<dbReference type="InterPro" id="IPR006680">
    <property type="entry name" value="Amidohydro-rel"/>
</dbReference>
<organism evidence="2 3">
    <name type="scientific">Ructibacterium gallinarum</name>
    <dbReference type="NCBI Taxonomy" id="2779355"/>
    <lineage>
        <taxon>Bacteria</taxon>
        <taxon>Bacillati</taxon>
        <taxon>Bacillota</taxon>
        <taxon>Clostridia</taxon>
        <taxon>Eubacteriales</taxon>
        <taxon>Oscillospiraceae</taxon>
        <taxon>Ructibacterium</taxon>
    </lineage>
</organism>
<dbReference type="SUPFAM" id="SSF51556">
    <property type="entry name" value="Metallo-dependent hydrolases"/>
    <property type="match status" value="1"/>
</dbReference>
<dbReference type="EMBL" id="JADCKB010000001">
    <property type="protein sequence ID" value="MBE5039032.1"/>
    <property type="molecule type" value="Genomic_DNA"/>
</dbReference>
<dbReference type="GO" id="GO:0016810">
    <property type="term" value="F:hydrolase activity, acting on carbon-nitrogen (but not peptide) bonds"/>
    <property type="evidence" value="ECO:0007669"/>
    <property type="project" value="InterPro"/>
</dbReference>
<dbReference type="CDD" id="cd01309">
    <property type="entry name" value="Met_dep_hydrolase_C"/>
    <property type="match status" value="1"/>
</dbReference>
<sequence length="395" mass="42874">MKDVLYILHGNLITMEEEDIEDGYLALEDGKITAMGKMEDMPELPQNAGILDAEGAVITPGLVDAHSHLGMWEDGLDFEGADGNEDTDPVTPQIRAIDGVNPMDRAFLEAAQAGITTVVTGPGSTNPIAGQLLAMKTWGVCVDHMTILAPAGMKAAFGENPKSVYHDKGQLPSTRMGTAAVLREALYKAKHYLEQTEKHKKAPEEEEKPEWDFKCEALLPLLLREIPLYAHAHRLDDIFTAIRIAREFNLRLVLVHGTEAHLAAERIAEEKVPVLSGPILTDRSKPELKNQTEAAPAILIGSGIQTALITDHPETPQKYLLLCACAAVREGLSPRAALRAVTKTPAEICGLDHRVGSLKPGKDADLVVWKGTPPDMNARPRLVLCNGTPVRKTLG</sequence>
<protein>
    <submittedName>
        <fullName evidence="2">Amidohydrolase</fullName>
    </submittedName>
</protein>
<name>A0A9D5M417_9FIRM</name>